<keyword evidence="1" id="KW-1133">Transmembrane helix</keyword>
<feature type="transmembrane region" description="Helical" evidence="1">
    <location>
        <begin position="49"/>
        <end position="67"/>
    </location>
</feature>
<proteinExistence type="predicted"/>
<dbReference type="Proteomes" id="UP001352852">
    <property type="component" value="Unassembled WGS sequence"/>
</dbReference>
<feature type="transmembrane region" description="Helical" evidence="1">
    <location>
        <begin position="74"/>
        <end position="99"/>
    </location>
</feature>
<gene>
    <name evidence="2" type="ORF">CHARACLAT_008183</name>
</gene>
<comment type="caution">
    <text evidence="2">The sequence shown here is derived from an EMBL/GenBank/DDBJ whole genome shotgun (WGS) entry which is preliminary data.</text>
</comment>
<name>A0ABU7F163_9TELE</name>
<keyword evidence="1" id="KW-0472">Membrane</keyword>
<reference evidence="2 3" key="1">
    <citation type="submission" date="2021-06" db="EMBL/GenBank/DDBJ databases">
        <authorList>
            <person name="Palmer J.M."/>
        </authorList>
    </citation>
    <scope>NUCLEOTIDE SEQUENCE [LARGE SCALE GENOMIC DNA]</scope>
    <source>
        <strain evidence="2 3">CL_MEX2019</strain>
        <tissue evidence="2">Muscle</tissue>
    </source>
</reference>
<organism evidence="2 3">
    <name type="scientific">Characodon lateralis</name>
    <dbReference type="NCBI Taxonomy" id="208331"/>
    <lineage>
        <taxon>Eukaryota</taxon>
        <taxon>Metazoa</taxon>
        <taxon>Chordata</taxon>
        <taxon>Craniata</taxon>
        <taxon>Vertebrata</taxon>
        <taxon>Euteleostomi</taxon>
        <taxon>Actinopterygii</taxon>
        <taxon>Neopterygii</taxon>
        <taxon>Teleostei</taxon>
        <taxon>Neoteleostei</taxon>
        <taxon>Acanthomorphata</taxon>
        <taxon>Ovalentaria</taxon>
        <taxon>Atherinomorphae</taxon>
        <taxon>Cyprinodontiformes</taxon>
        <taxon>Goodeidae</taxon>
        <taxon>Characodon</taxon>
    </lineage>
</organism>
<evidence type="ECO:0000256" key="1">
    <source>
        <dbReference type="SAM" id="Phobius"/>
    </source>
</evidence>
<keyword evidence="3" id="KW-1185">Reference proteome</keyword>
<keyword evidence="1" id="KW-0812">Transmembrane</keyword>
<evidence type="ECO:0000313" key="2">
    <source>
        <dbReference type="EMBL" id="MED6293192.1"/>
    </source>
</evidence>
<evidence type="ECO:0000313" key="3">
    <source>
        <dbReference type="Proteomes" id="UP001352852"/>
    </source>
</evidence>
<protein>
    <submittedName>
        <fullName evidence="2">Uncharacterized protein</fullName>
    </submittedName>
</protein>
<accession>A0ABU7F163</accession>
<dbReference type="EMBL" id="JAHUTJ010074246">
    <property type="protein sequence ID" value="MED6293192.1"/>
    <property type="molecule type" value="Genomic_DNA"/>
</dbReference>
<sequence length="101" mass="11515">MLSVTFITSRKPFFQFSVPSWLSCNDLSSHLSQHISLSCLYHLSVDDQLHLSLCCFTFTLFVFKVLLDSLPLCYFCSVLPLLFDLFFPSVCAVTTLFTLCI</sequence>